<evidence type="ECO:0000256" key="1">
    <source>
        <dbReference type="SAM" id="Phobius"/>
    </source>
</evidence>
<dbReference type="EMBL" id="JAFIRN010000007">
    <property type="protein sequence ID" value="KAG5845333.1"/>
    <property type="molecule type" value="Genomic_DNA"/>
</dbReference>
<keyword evidence="1" id="KW-1133">Transmembrane helix</keyword>
<evidence type="ECO:0000313" key="2">
    <source>
        <dbReference type="EMBL" id="KAG5845333.1"/>
    </source>
</evidence>
<name>A0A9D3MG92_ANGAN</name>
<keyword evidence="1" id="KW-0472">Membrane</keyword>
<proteinExistence type="predicted"/>
<dbReference type="AlphaFoldDB" id="A0A9D3MG92"/>
<comment type="caution">
    <text evidence="2">The sequence shown here is derived from an EMBL/GenBank/DDBJ whole genome shotgun (WGS) entry which is preliminary data.</text>
</comment>
<sequence length="127" mass="14143">MNGTNTCFKLSSLLAAWIISGLCRYSMMIVALGFYLGVSLLCLVSPVSCSAALKGLLNSHKNEESTDLHISSNANADKPAQLLLYHNRCPNGKYSHCLKSWHPHPLRRLLYQDVQYANVRYSLSLKS</sequence>
<organism evidence="2 3">
    <name type="scientific">Anguilla anguilla</name>
    <name type="common">European freshwater eel</name>
    <name type="synonym">Muraena anguilla</name>
    <dbReference type="NCBI Taxonomy" id="7936"/>
    <lineage>
        <taxon>Eukaryota</taxon>
        <taxon>Metazoa</taxon>
        <taxon>Chordata</taxon>
        <taxon>Craniata</taxon>
        <taxon>Vertebrata</taxon>
        <taxon>Euteleostomi</taxon>
        <taxon>Actinopterygii</taxon>
        <taxon>Neopterygii</taxon>
        <taxon>Teleostei</taxon>
        <taxon>Anguilliformes</taxon>
        <taxon>Anguillidae</taxon>
        <taxon>Anguilla</taxon>
    </lineage>
</organism>
<protein>
    <submittedName>
        <fullName evidence="2">Uncharacterized protein</fullName>
    </submittedName>
</protein>
<dbReference type="Proteomes" id="UP001044222">
    <property type="component" value="Chromosome 7"/>
</dbReference>
<gene>
    <name evidence="2" type="ORF">ANANG_G00137740</name>
</gene>
<keyword evidence="1" id="KW-0812">Transmembrane</keyword>
<accession>A0A9D3MG92</accession>
<feature type="transmembrane region" description="Helical" evidence="1">
    <location>
        <begin position="7"/>
        <end position="27"/>
    </location>
</feature>
<evidence type="ECO:0000313" key="3">
    <source>
        <dbReference type="Proteomes" id="UP001044222"/>
    </source>
</evidence>
<reference evidence="2" key="1">
    <citation type="submission" date="2021-01" db="EMBL/GenBank/DDBJ databases">
        <title>A chromosome-scale assembly of European eel, Anguilla anguilla.</title>
        <authorList>
            <person name="Henkel C."/>
            <person name="Jong-Raadsen S.A."/>
            <person name="Dufour S."/>
            <person name="Weltzien F.-A."/>
            <person name="Palstra A.P."/>
            <person name="Pelster B."/>
            <person name="Spaink H.P."/>
            <person name="Van Den Thillart G.E."/>
            <person name="Jansen H."/>
            <person name="Zahm M."/>
            <person name="Klopp C."/>
            <person name="Cedric C."/>
            <person name="Louis A."/>
            <person name="Berthelot C."/>
            <person name="Parey E."/>
            <person name="Roest Crollius H."/>
            <person name="Montfort J."/>
            <person name="Robinson-Rechavi M."/>
            <person name="Bucao C."/>
            <person name="Bouchez O."/>
            <person name="Gislard M."/>
            <person name="Lluch J."/>
            <person name="Milhes M."/>
            <person name="Lampietro C."/>
            <person name="Lopez Roques C."/>
            <person name="Donnadieu C."/>
            <person name="Braasch I."/>
            <person name="Desvignes T."/>
            <person name="Postlethwait J."/>
            <person name="Bobe J."/>
            <person name="Guiguen Y."/>
            <person name="Dirks R."/>
        </authorList>
    </citation>
    <scope>NUCLEOTIDE SEQUENCE</scope>
    <source>
        <strain evidence="2">Tag_6206</strain>
        <tissue evidence="2">Liver</tissue>
    </source>
</reference>
<keyword evidence="3" id="KW-1185">Reference proteome</keyword>